<evidence type="ECO:0000256" key="4">
    <source>
        <dbReference type="ARBA" id="ARBA00023002"/>
    </source>
</evidence>
<dbReference type="SUPFAM" id="SSF48264">
    <property type="entry name" value="Cytochrome P450"/>
    <property type="match status" value="1"/>
</dbReference>
<dbReference type="EMBL" id="LVLJ01002329">
    <property type="protein sequence ID" value="OAE25539.1"/>
    <property type="molecule type" value="Genomic_DNA"/>
</dbReference>
<dbReference type="PANTHER" id="PTHR24286:SF384">
    <property type="entry name" value="P450, PUTATIVE (EUROFUNG)-RELATED"/>
    <property type="match status" value="1"/>
</dbReference>
<dbReference type="GO" id="GO:0016125">
    <property type="term" value="P:sterol metabolic process"/>
    <property type="evidence" value="ECO:0007669"/>
    <property type="project" value="TreeGrafter"/>
</dbReference>
<evidence type="ECO:0000313" key="13">
    <source>
        <dbReference type="Proteomes" id="UP001162541"/>
    </source>
</evidence>
<reference evidence="13" key="3">
    <citation type="journal article" date="2020" name="Curr. Biol.">
        <title>Chromatin organization in early land plants reveals an ancestral association between H3K27me3, transposons, and constitutive heterochromatin.</title>
        <authorList>
            <person name="Montgomery S.A."/>
            <person name="Tanizawa Y."/>
            <person name="Galik B."/>
            <person name="Wang N."/>
            <person name="Ito T."/>
            <person name="Mochizuki T."/>
            <person name="Akimcheva S."/>
            <person name="Bowman J.L."/>
            <person name="Cognat V."/>
            <person name="Marechal-Drouard L."/>
            <person name="Ekker H."/>
            <person name="Hong S.F."/>
            <person name="Kohchi T."/>
            <person name="Lin S.S."/>
            <person name="Liu L.D."/>
            <person name="Nakamura Y."/>
            <person name="Valeeva L.R."/>
            <person name="Shakirov E.V."/>
            <person name="Shippen D.E."/>
            <person name="Wei W.L."/>
            <person name="Yagura M."/>
            <person name="Yamaoka S."/>
            <person name="Yamato K.T."/>
            <person name="Liu C."/>
            <person name="Berger F."/>
        </authorList>
    </citation>
    <scope>NUCLEOTIDE SEQUENCE [LARGE SCALE GENOMIC DNA]</scope>
    <source>
        <strain evidence="13">Tak-1</strain>
    </source>
</reference>
<dbReference type="PRINTS" id="PR00463">
    <property type="entry name" value="EP450I"/>
</dbReference>
<keyword evidence="12" id="KW-1185">Reference proteome</keyword>
<name>A0A176VXK1_MARPO</name>
<dbReference type="Gene3D" id="1.10.630.10">
    <property type="entry name" value="Cytochrome P450"/>
    <property type="match status" value="1"/>
</dbReference>
<protein>
    <recommendedName>
        <fullName evidence="14">Cytochrome P450</fullName>
    </recommendedName>
</protein>
<dbReference type="GO" id="GO:0020037">
    <property type="term" value="F:heme binding"/>
    <property type="evidence" value="ECO:0007669"/>
    <property type="project" value="InterPro"/>
</dbReference>
<evidence type="ECO:0000256" key="5">
    <source>
        <dbReference type="ARBA" id="ARBA00023004"/>
    </source>
</evidence>
<dbReference type="EMBL" id="AP019866">
    <property type="protein sequence ID" value="BBM96826.1"/>
    <property type="molecule type" value="Genomic_DNA"/>
</dbReference>
<dbReference type="Proteomes" id="UP001162541">
    <property type="component" value="Chromosome 1"/>
</dbReference>
<accession>A0A176VXK1</accession>
<evidence type="ECO:0000256" key="8">
    <source>
        <dbReference type="RuleBase" id="RU000461"/>
    </source>
</evidence>
<feature type="transmembrane region" description="Helical" evidence="9">
    <location>
        <begin position="51"/>
        <end position="72"/>
    </location>
</feature>
<dbReference type="AlphaFoldDB" id="A0A176VXK1"/>
<evidence type="ECO:0000313" key="11">
    <source>
        <dbReference type="EMBL" id="OAE25539.1"/>
    </source>
</evidence>
<reference evidence="10" key="2">
    <citation type="journal article" date="2019" name="Curr. Biol.">
        <title>Chromatin organization in early land plants reveals an ancestral association between H3K27me3, transposons, and constitutive heterochromatin.</title>
        <authorList>
            <person name="Montgomery S.A."/>
            <person name="Tanizawa Y."/>
            <person name="Galik B."/>
            <person name="Wang N."/>
            <person name="Ito T."/>
            <person name="Mochizuki T."/>
            <person name="Akimcheva S."/>
            <person name="Bowman J."/>
            <person name="Cognat V."/>
            <person name="Drouard L."/>
            <person name="Ekker H."/>
            <person name="Houng S."/>
            <person name="Kohchi T."/>
            <person name="Lin S."/>
            <person name="Liu L.D."/>
            <person name="Nakamura Y."/>
            <person name="Valeeva L.R."/>
            <person name="Shakirov E.V."/>
            <person name="Shippen D.E."/>
            <person name="Wei W."/>
            <person name="Yagura M."/>
            <person name="Yamaoka S."/>
            <person name="Yamato K.T."/>
            <person name="Liu C."/>
            <person name="Berger F."/>
        </authorList>
    </citation>
    <scope>NUCLEOTIDE SEQUENCE [LARGE SCALE GENOMIC DNA]</scope>
    <source>
        <strain evidence="10">Tak-1</strain>
    </source>
</reference>
<dbReference type="InterPro" id="IPR001128">
    <property type="entry name" value="Cyt_P450"/>
</dbReference>
<evidence type="ECO:0000256" key="9">
    <source>
        <dbReference type="SAM" id="Phobius"/>
    </source>
</evidence>
<dbReference type="EMBL" id="AP019866">
    <property type="protein sequence ID" value="BBM96825.1"/>
    <property type="molecule type" value="Genomic_DNA"/>
</dbReference>
<comment type="cofactor">
    <cofactor evidence="7">
        <name>heme</name>
        <dbReference type="ChEBI" id="CHEBI:30413"/>
    </cofactor>
</comment>
<evidence type="ECO:0000256" key="3">
    <source>
        <dbReference type="ARBA" id="ARBA00022723"/>
    </source>
</evidence>
<dbReference type="InterPro" id="IPR002401">
    <property type="entry name" value="Cyt_P450_E_grp-I"/>
</dbReference>
<feature type="binding site" description="axial binding residue" evidence="7">
    <location>
        <position position="490"/>
    </location>
    <ligand>
        <name>heme</name>
        <dbReference type="ChEBI" id="CHEBI:30413"/>
    </ligand>
    <ligandPart>
        <name>Fe</name>
        <dbReference type="ChEBI" id="CHEBI:18248"/>
    </ligandPart>
</feature>
<dbReference type="EMBL" id="AP019866">
    <property type="protein sequence ID" value="BBM96827.1"/>
    <property type="molecule type" value="Genomic_DNA"/>
</dbReference>
<evidence type="ECO:0000256" key="6">
    <source>
        <dbReference type="ARBA" id="ARBA00023033"/>
    </source>
</evidence>
<keyword evidence="9" id="KW-1133">Transmembrane helix</keyword>
<dbReference type="PRINTS" id="PR00385">
    <property type="entry name" value="P450"/>
</dbReference>
<dbReference type="GO" id="GO:0016705">
    <property type="term" value="F:oxidoreductase activity, acting on paired donors, with incorporation or reduction of molecular oxygen"/>
    <property type="evidence" value="ECO:0007669"/>
    <property type="project" value="InterPro"/>
</dbReference>
<evidence type="ECO:0008006" key="14">
    <source>
        <dbReference type="Google" id="ProtNLM"/>
    </source>
</evidence>
<dbReference type="InterPro" id="IPR036396">
    <property type="entry name" value="Cyt_P450_sf"/>
</dbReference>
<keyword evidence="6 8" id="KW-0503">Monooxygenase</keyword>
<evidence type="ECO:0000256" key="2">
    <source>
        <dbReference type="ARBA" id="ARBA00022617"/>
    </source>
</evidence>
<keyword evidence="2 7" id="KW-0349">Heme</keyword>
<dbReference type="PROSITE" id="PS00086">
    <property type="entry name" value="CYTOCHROME_P450"/>
    <property type="match status" value="1"/>
</dbReference>
<evidence type="ECO:0000256" key="1">
    <source>
        <dbReference type="ARBA" id="ARBA00010617"/>
    </source>
</evidence>
<evidence type="ECO:0000256" key="7">
    <source>
        <dbReference type="PIRSR" id="PIRSR602401-1"/>
    </source>
</evidence>
<organism evidence="11 12">
    <name type="scientific">Marchantia polymorpha subsp. ruderalis</name>
    <dbReference type="NCBI Taxonomy" id="1480154"/>
    <lineage>
        <taxon>Eukaryota</taxon>
        <taxon>Viridiplantae</taxon>
        <taxon>Streptophyta</taxon>
        <taxon>Embryophyta</taxon>
        <taxon>Marchantiophyta</taxon>
        <taxon>Marchantiopsida</taxon>
        <taxon>Marchantiidae</taxon>
        <taxon>Marchantiales</taxon>
        <taxon>Marchantiaceae</taxon>
        <taxon>Marchantia</taxon>
    </lineage>
</organism>
<keyword evidence="4 8" id="KW-0560">Oxidoreductase</keyword>
<keyword evidence="9" id="KW-0472">Membrane</keyword>
<keyword evidence="5 7" id="KW-0408">Iron</keyword>
<keyword evidence="9" id="KW-0812">Transmembrane</keyword>
<dbReference type="GO" id="GO:0005506">
    <property type="term" value="F:iron ion binding"/>
    <property type="evidence" value="ECO:0007669"/>
    <property type="project" value="InterPro"/>
</dbReference>
<gene>
    <name evidence="11" type="ORF">AXG93_1543s1560</name>
    <name evidence="10" type="ORF">Mp_1g01000</name>
</gene>
<evidence type="ECO:0000313" key="12">
    <source>
        <dbReference type="Proteomes" id="UP000077202"/>
    </source>
</evidence>
<evidence type="ECO:0000313" key="10">
    <source>
        <dbReference type="EMBL" id="BBM96825.1"/>
    </source>
</evidence>
<dbReference type="Pfam" id="PF00067">
    <property type="entry name" value="p450"/>
    <property type="match status" value="1"/>
</dbReference>
<proteinExistence type="inferred from homology"/>
<sequence>MTVSEYFAQLLKSSMGDTVLDTVHVLSSAIEFKLKELATTVVIKGDGASSLLVIVTIIVLTSSALWWGWIFLSWRENTKIAGARGAGALPLPPGSFGLLPVLGGDTLSYLDAYQNFNIKRYVDQKVARYGPIFKTSIMGQPTIVLDSPAGNKLLFHEDEKLVQGWWPKNLKALVNYNGLSETNGEAHRVFRQHITSNFLGVDVVHRYFQTMERRAKAEIEPWTELKVGSELTIPTVDVLKNYSFRLICELSISLKDVREVEQLRHKFDMWSEGFMAVPVNFPGTSFNRALRARDVMADEMGKKIKQRRKELKEGLASETQDFLSVMLTHPDETGHIVEDKILVHTLLLLLWTASDTTASTLAMVLRETSRNPHVYRELMKEHASITRGKKDGEMLTTENLRSMKYTWRVVQETLRLYPILLGLFREAKTDFEYQGYTIPKGYKLLVTSAPLLDPKFYKDPKTFDPSRFEKVGGGAPAFTYFPFGGGHRMCPGNEFAKASIIIFVHQFLKHFKWTLVHPDEKIRYSFLATPEHGLPMKLTKIKPAF</sequence>
<dbReference type="Proteomes" id="UP000077202">
    <property type="component" value="Unassembled WGS sequence"/>
</dbReference>
<keyword evidence="3 7" id="KW-0479">Metal-binding</keyword>
<dbReference type="InterPro" id="IPR017972">
    <property type="entry name" value="Cyt_P450_CS"/>
</dbReference>
<reference evidence="11 12" key="1">
    <citation type="submission" date="2016-03" db="EMBL/GenBank/DDBJ databases">
        <title>Mechanisms controlling the formation of the plant cell surface in tip-growing cells are functionally conserved among land plants.</title>
        <authorList>
            <person name="Honkanen S."/>
            <person name="Jones V.A."/>
            <person name="Morieri G."/>
            <person name="Champion C."/>
            <person name="Hetherington A.J."/>
            <person name="Kelly S."/>
            <person name="Saint-Marcoux D."/>
            <person name="Proust H."/>
            <person name="Prescott H."/>
            <person name="Dolan L."/>
        </authorList>
    </citation>
    <scope>NUCLEOTIDE SEQUENCE [LARGE SCALE GENOMIC DNA]</scope>
    <source>
        <strain evidence="12">cv. Tak-1 and cv. Tak-2</strain>
        <tissue evidence="11">Whole gametophyte</tissue>
    </source>
</reference>
<comment type="similarity">
    <text evidence="1 8">Belongs to the cytochrome P450 family.</text>
</comment>
<dbReference type="PANTHER" id="PTHR24286">
    <property type="entry name" value="CYTOCHROME P450 26"/>
    <property type="match status" value="1"/>
</dbReference>
<dbReference type="GO" id="GO:0004497">
    <property type="term" value="F:monooxygenase activity"/>
    <property type="evidence" value="ECO:0007669"/>
    <property type="project" value="UniProtKB-KW"/>
</dbReference>